<evidence type="ECO:0000313" key="2">
    <source>
        <dbReference type="Proteomes" id="UP001501803"/>
    </source>
</evidence>
<organism evidence="1 2">
    <name type="scientific">Leifsonia kafniensis</name>
    <dbReference type="NCBI Taxonomy" id="475957"/>
    <lineage>
        <taxon>Bacteria</taxon>
        <taxon>Bacillati</taxon>
        <taxon>Actinomycetota</taxon>
        <taxon>Actinomycetes</taxon>
        <taxon>Micrococcales</taxon>
        <taxon>Microbacteriaceae</taxon>
        <taxon>Leifsonia</taxon>
    </lineage>
</organism>
<dbReference type="EMBL" id="BAABCN010000004">
    <property type="protein sequence ID" value="GAA3878575.1"/>
    <property type="molecule type" value="Genomic_DNA"/>
</dbReference>
<gene>
    <name evidence="1" type="ORF">GCM10022381_21200</name>
</gene>
<sequence>MDADELALFTGVTDAERLASLREQLWLLARVREDVQVHGQILRTLVTDNPGYQWRSAAERGYAAQVAELGSDLELAGRDLEAACDAAREELARSNRVE</sequence>
<evidence type="ECO:0000313" key="1">
    <source>
        <dbReference type="EMBL" id="GAA3878575.1"/>
    </source>
</evidence>
<proteinExistence type="predicted"/>
<reference evidence="2" key="1">
    <citation type="journal article" date="2019" name="Int. J. Syst. Evol. Microbiol.">
        <title>The Global Catalogue of Microorganisms (GCM) 10K type strain sequencing project: providing services to taxonomists for standard genome sequencing and annotation.</title>
        <authorList>
            <consortium name="The Broad Institute Genomics Platform"/>
            <consortium name="The Broad Institute Genome Sequencing Center for Infectious Disease"/>
            <person name="Wu L."/>
            <person name="Ma J."/>
        </authorList>
    </citation>
    <scope>NUCLEOTIDE SEQUENCE [LARGE SCALE GENOMIC DNA]</scope>
    <source>
        <strain evidence="2">JCM 17021</strain>
    </source>
</reference>
<comment type="caution">
    <text evidence="1">The sequence shown here is derived from an EMBL/GenBank/DDBJ whole genome shotgun (WGS) entry which is preliminary data.</text>
</comment>
<dbReference type="Proteomes" id="UP001501803">
    <property type="component" value="Unassembled WGS sequence"/>
</dbReference>
<name>A0ABP7KKA3_9MICO</name>
<accession>A0ABP7KKA3</accession>
<keyword evidence="2" id="KW-1185">Reference proteome</keyword>
<dbReference type="RefSeq" id="WP_345066009.1">
    <property type="nucleotide sequence ID" value="NZ_BAABCN010000004.1"/>
</dbReference>
<protein>
    <submittedName>
        <fullName evidence="1">Uncharacterized protein</fullName>
    </submittedName>
</protein>